<evidence type="ECO:0000313" key="7">
    <source>
        <dbReference type="Proteomes" id="UP000008743"/>
    </source>
</evidence>
<dbReference type="SUPFAM" id="SSF88723">
    <property type="entry name" value="PIN domain-like"/>
    <property type="match status" value="1"/>
</dbReference>
<dbReference type="OrthoDB" id="25675at2759"/>
<keyword evidence="4" id="KW-0539">Nucleus</keyword>
<reference evidence="7" key="1">
    <citation type="submission" date="2011-02" db="EMBL/GenBank/DDBJ databases">
        <title>The Genome Sequence of Capsaspora owczarzaki ATCC 30864.</title>
        <authorList>
            <person name="Russ C."/>
            <person name="Cuomo C."/>
            <person name="Burger G."/>
            <person name="Gray M.W."/>
            <person name="Holland P.W.H."/>
            <person name="King N."/>
            <person name="Lang F.B.F."/>
            <person name="Roger A.J."/>
            <person name="Ruiz-Trillo I."/>
            <person name="Young S.K."/>
            <person name="Zeng Q."/>
            <person name="Gargeya S."/>
            <person name="Alvarado L."/>
            <person name="Berlin A."/>
            <person name="Chapman S.B."/>
            <person name="Chen Z."/>
            <person name="Freedman E."/>
            <person name="Gellesch M."/>
            <person name="Goldberg J."/>
            <person name="Griggs A."/>
            <person name="Gujja S."/>
            <person name="Heilman E."/>
            <person name="Heiman D."/>
            <person name="Howarth C."/>
            <person name="Mehta T."/>
            <person name="Neiman D."/>
            <person name="Pearson M."/>
            <person name="Roberts A."/>
            <person name="Saif S."/>
            <person name="Shea T."/>
            <person name="Shenoy N."/>
            <person name="Sisk P."/>
            <person name="Stolte C."/>
            <person name="Sykes S."/>
            <person name="White J."/>
            <person name="Yandava C."/>
            <person name="Haas B."/>
            <person name="Nusbaum C."/>
            <person name="Birren B."/>
        </authorList>
    </citation>
    <scope>NUCLEOTIDE SEQUENCE</scope>
    <source>
        <strain evidence="7">ATCC 30864</strain>
    </source>
</reference>
<dbReference type="EMBL" id="KE346373">
    <property type="protein sequence ID" value="KJE97228.1"/>
    <property type="molecule type" value="Genomic_DNA"/>
</dbReference>
<dbReference type="Proteomes" id="UP000008743">
    <property type="component" value="Unassembled WGS sequence"/>
</dbReference>
<proteinExistence type="predicted"/>
<dbReference type="Pfam" id="PF04900">
    <property type="entry name" value="Fcf1"/>
    <property type="match status" value="1"/>
</dbReference>
<keyword evidence="7" id="KW-1185">Reference proteome</keyword>
<dbReference type="eggNOG" id="KOG3164">
    <property type="taxonomic scope" value="Eukaryota"/>
</dbReference>
<dbReference type="InParanoid" id="A0A0D2WX06"/>
<dbReference type="STRING" id="595528.A0A0D2WX06"/>
<keyword evidence="2" id="KW-0690">Ribosome biogenesis</keyword>
<dbReference type="FunCoup" id="A0A0D2WX06">
    <property type="interactions" value="581"/>
</dbReference>
<evidence type="ECO:0000256" key="2">
    <source>
        <dbReference type="ARBA" id="ARBA00022517"/>
    </source>
</evidence>
<evidence type="ECO:0000256" key="4">
    <source>
        <dbReference type="ARBA" id="ARBA00023242"/>
    </source>
</evidence>
<dbReference type="AlphaFoldDB" id="A0A0D2WX06"/>
<dbReference type="Gene3D" id="3.40.50.1010">
    <property type="entry name" value="5'-nuclease"/>
    <property type="match status" value="1"/>
</dbReference>
<evidence type="ECO:0000313" key="6">
    <source>
        <dbReference type="EMBL" id="KJE97228.1"/>
    </source>
</evidence>
<gene>
    <name evidence="6" type="ORF">CAOG_007670</name>
</gene>
<dbReference type="InterPro" id="IPR029060">
    <property type="entry name" value="PIN-like_dom_sf"/>
</dbReference>
<dbReference type="GO" id="GO:0032040">
    <property type="term" value="C:small-subunit processome"/>
    <property type="evidence" value="ECO:0007669"/>
    <property type="project" value="InterPro"/>
</dbReference>
<dbReference type="PhylomeDB" id="A0A0D2WX06"/>
<feature type="region of interest" description="Disordered" evidence="5">
    <location>
        <begin position="159"/>
        <end position="185"/>
    </location>
</feature>
<sequence>MIAALESKLHVQEHIPAYLGAQTALVTTACIVNELKMLGEVYAGAYLATRKLEHRRCGHSPALTGSQCLMRLIGESGNPHKLLVATQDYVLRQRLRKVPCVPILYVDYNCAILEAPSDASQSKASKLEHNKLGASSEEKHKLKQLVPLDDGKPKFRRKVAQEPNSLASKKAAVKPTAAASGSATRNGDAFALTRGMIKKLRRKRMALIAKGLDPGYVPPSVIARAAAEAAAAVESARNASSSSSGLSDYSSGRFAAGVKRPADDVEESNATNGLADGKRKRVRRHRPRSARAAADTTVDGQEEADDE</sequence>
<evidence type="ECO:0008006" key="8">
    <source>
        <dbReference type="Google" id="ProtNLM"/>
    </source>
</evidence>
<comment type="subcellular location">
    <subcellularLocation>
        <location evidence="1">Nucleus</location>
        <location evidence="1">Nucleolus</location>
    </subcellularLocation>
</comment>
<feature type="compositionally biased region" description="Basic residues" evidence="5">
    <location>
        <begin position="278"/>
        <end position="289"/>
    </location>
</feature>
<protein>
    <recommendedName>
        <fullName evidence="8">rRNA-processing protein UTP23</fullName>
    </recommendedName>
</protein>
<feature type="region of interest" description="Disordered" evidence="5">
    <location>
        <begin position="236"/>
        <end position="307"/>
    </location>
</feature>
<organism evidence="6 7">
    <name type="scientific">Capsaspora owczarzaki (strain ATCC 30864)</name>
    <dbReference type="NCBI Taxonomy" id="595528"/>
    <lineage>
        <taxon>Eukaryota</taxon>
        <taxon>Filasterea</taxon>
        <taxon>Capsaspora</taxon>
    </lineage>
</organism>
<dbReference type="InterPro" id="IPR006984">
    <property type="entry name" value="Fcf1/UTP23"/>
</dbReference>
<evidence type="ECO:0000256" key="1">
    <source>
        <dbReference type="ARBA" id="ARBA00004604"/>
    </source>
</evidence>
<accession>A0A0D2WX06</accession>
<dbReference type="PANTHER" id="PTHR12416">
    <property type="entry name" value="RRNA-PROCESSING PROTEIN UTP23 HOMOLOG"/>
    <property type="match status" value="1"/>
</dbReference>
<evidence type="ECO:0000256" key="3">
    <source>
        <dbReference type="ARBA" id="ARBA00022552"/>
    </source>
</evidence>
<keyword evidence="3" id="KW-0698">rRNA processing</keyword>
<evidence type="ECO:0000256" key="5">
    <source>
        <dbReference type="SAM" id="MobiDB-lite"/>
    </source>
</evidence>
<dbReference type="GO" id="GO:0006364">
    <property type="term" value="P:rRNA processing"/>
    <property type="evidence" value="ECO:0007669"/>
    <property type="project" value="UniProtKB-KW"/>
</dbReference>
<feature type="compositionally biased region" description="Low complexity" evidence="5">
    <location>
        <begin position="236"/>
        <end position="251"/>
    </location>
</feature>
<name>A0A0D2WX06_CAPO3</name>
<dbReference type="CDD" id="cd08553">
    <property type="entry name" value="PIN_Fcf1-like"/>
    <property type="match status" value="1"/>
</dbReference>